<proteinExistence type="predicted"/>
<name>A0AAW9S317_9BACT</name>
<dbReference type="RefSeq" id="WP_346821038.1">
    <property type="nucleotide sequence ID" value="NZ_JBDKWZ010000005.1"/>
</dbReference>
<dbReference type="AlphaFoldDB" id="A0AAW9S317"/>
<evidence type="ECO:0008006" key="3">
    <source>
        <dbReference type="Google" id="ProtNLM"/>
    </source>
</evidence>
<reference evidence="1 2" key="1">
    <citation type="submission" date="2024-04" db="EMBL/GenBank/DDBJ databases">
        <title>Novel genus in family Flammeovirgaceae.</title>
        <authorList>
            <person name="Nguyen T.H."/>
            <person name="Vuong T.Q."/>
            <person name="Le H."/>
            <person name="Kim S.-G."/>
        </authorList>
    </citation>
    <scope>NUCLEOTIDE SEQUENCE [LARGE SCALE GENOMIC DNA]</scope>
    <source>
        <strain evidence="1 2">JCM 23209</strain>
    </source>
</reference>
<comment type="caution">
    <text evidence="1">The sequence shown here is derived from an EMBL/GenBank/DDBJ whole genome shotgun (WGS) entry which is preliminary data.</text>
</comment>
<gene>
    <name evidence="1" type="ORF">AAG747_10095</name>
</gene>
<dbReference type="Gene3D" id="2.60.40.3080">
    <property type="match status" value="1"/>
</dbReference>
<keyword evidence="2" id="KW-1185">Reference proteome</keyword>
<protein>
    <recommendedName>
        <fullName evidence="3">Secretion system C-terminal sorting domain-containing protein</fullName>
    </recommendedName>
</protein>
<accession>A0AAW9S317</accession>
<evidence type="ECO:0000313" key="1">
    <source>
        <dbReference type="EMBL" id="MEN7548258.1"/>
    </source>
</evidence>
<sequence>MKQSIIVLLSLLLSLHLNSKVLGNFSIKEKATAASVGLAYDFHITQNNHRLHLALNNNRPGTVTVTLFDQQRNIVFTKKFKNESNINHNYSLSSYDAGLYSLKVEKGAYIKYHVLYIGEPMVSALGPYDVFISSGIRNEKVLITYTNSRTPVSILMTNQEGEVIYKQEILQVHHHVYIPMNKLMKGLYTLTVTGSEKVVSKVFGINNTTNLKKI</sequence>
<evidence type="ECO:0000313" key="2">
    <source>
        <dbReference type="Proteomes" id="UP001403385"/>
    </source>
</evidence>
<organism evidence="1 2">
    <name type="scientific">Rapidithrix thailandica</name>
    <dbReference type="NCBI Taxonomy" id="413964"/>
    <lineage>
        <taxon>Bacteria</taxon>
        <taxon>Pseudomonadati</taxon>
        <taxon>Bacteroidota</taxon>
        <taxon>Cytophagia</taxon>
        <taxon>Cytophagales</taxon>
        <taxon>Flammeovirgaceae</taxon>
        <taxon>Rapidithrix</taxon>
    </lineage>
</organism>
<dbReference type="Proteomes" id="UP001403385">
    <property type="component" value="Unassembled WGS sequence"/>
</dbReference>
<dbReference type="EMBL" id="JBDKWZ010000005">
    <property type="protein sequence ID" value="MEN7548258.1"/>
    <property type="molecule type" value="Genomic_DNA"/>
</dbReference>